<dbReference type="Pfam" id="PF00550">
    <property type="entry name" value="PP-binding"/>
    <property type="match status" value="1"/>
</dbReference>
<reference evidence="3 4" key="1">
    <citation type="submission" date="2018-10" db="EMBL/GenBank/DDBJ databases">
        <title>The genome of Streptomyces dangxiongensis Z022.</title>
        <authorList>
            <person name="Zhang B."/>
        </authorList>
    </citation>
    <scope>NUCLEOTIDE SEQUENCE [LARGE SCALE GENOMIC DNA]</scope>
    <source>
        <strain evidence="3 4">Z022</strain>
    </source>
</reference>
<dbReference type="SUPFAM" id="SSF47336">
    <property type="entry name" value="ACP-like"/>
    <property type="match status" value="1"/>
</dbReference>
<evidence type="ECO:0000256" key="1">
    <source>
        <dbReference type="SAM" id="MobiDB-lite"/>
    </source>
</evidence>
<dbReference type="InterPro" id="IPR036736">
    <property type="entry name" value="ACP-like_sf"/>
</dbReference>
<dbReference type="AlphaFoldDB" id="A0A3G2JPP2"/>
<protein>
    <recommendedName>
        <fullName evidence="2">Carrier domain-containing protein</fullName>
    </recommendedName>
</protein>
<proteinExistence type="predicted"/>
<sequence>MANARATGIMLLPSTEVAWARNSSRGSRSRRSEKRSANETAMFRPPQLPRGGFPPVSHVTATTLGGRVPGGKGRPWTPWAMLLAMADVQPLPEGADDAADALASRLAEAWHATFGVLPDDDSNFYDLGGESIDAARIATATARALPEVEDLDVHLMTALLNEARLADVVRSGREFIARAANGS</sequence>
<evidence type="ECO:0000313" key="3">
    <source>
        <dbReference type="EMBL" id="AYN43701.1"/>
    </source>
</evidence>
<dbReference type="InterPro" id="IPR009081">
    <property type="entry name" value="PP-bd_ACP"/>
</dbReference>
<organism evidence="3 4">
    <name type="scientific">Streptomyces dangxiongensis</name>
    <dbReference type="NCBI Taxonomy" id="1442032"/>
    <lineage>
        <taxon>Bacteria</taxon>
        <taxon>Bacillati</taxon>
        <taxon>Actinomycetota</taxon>
        <taxon>Actinomycetes</taxon>
        <taxon>Kitasatosporales</taxon>
        <taxon>Streptomycetaceae</taxon>
        <taxon>Streptomyces</taxon>
    </lineage>
</organism>
<accession>A0A3G2JPP2</accession>
<feature type="domain" description="Carrier" evidence="2">
    <location>
        <begin position="105"/>
        <end position="145"/>
    </location>
</feature>
<evidence type="ECO:0000259" key="2">
    <source>
        <dbReference type="Pfam" id="PF00550"/>
    </source>
</evidence>
<dbReference type="OrthoDB" id="4304081at2"/>
<gene>
    <name evidence="3" type="ORF">D9753_16965</name>
</gene>
<feature type="region of interest" description="Disordered" evidence="1">
    <location>
        <begin position="20"/>
        <end position="70"/>
    </location>
</feature>
<name>A0A3G2JPP2_9ACTN</name>
<dbReference type="Gene3D" id="1.10.1200.10">
    <property type="entry name" value="ACP-like"/>
    <property type="match status" value="1"/>
</dbReference>
<dbReference type="Proteomes" id="UP000268329">
    <property type="component" value="Chromosome"/>
</dbReference>
<evidence type="ECO:0000313" key="4">
    <source>
        <dbReference type="Proteomes" id="UP000268329"/>
    </source>
</evidence>
<dbReference type="EMBL" id="CP033073">
    <property type="protein sequence ID" value="AYN43701.1"/>
    <property type="molecule type" value="Genomic_DNA"/>
</dbReference>
<keyword evidence="4" id="KW-1185">Reference proteome</keyword>
<dbReference type="KEGG" id="sdd:D9753_16965"/>